<dbReference type="AlphaFoldDB" id="A0A9N8WXD4"/>
<accession>A0A9N8WXD4</accession>
<protein>
    <submittedName>
        <fullName evidence="2">Uncharacterized protein</fullName>
    </submittedName>
</protein>
<gene>
    <name evidence="2" type="ORF">MDCFG202_LOCUS449462</name>
</gene>
<dbReference type="Proteomes" id="UP000746612">
    <property type="component" value="Unassembled WGS sequence"/>
</dbReference>
<proteinExistence type="predicted"/>
<evidence type="ECO:0000313" key="3">
    <source>
        <dbReference type="Proteomes" id="UP000746612"/>
    </source>
</evidence>
<dbReference type="EMBL" id="CAJPIJ010000163">
    <property type="protein sequence ID" value="CAG1999582.1"/>
    <property type="molecule type" value="Genomic_DNA"/>
</dbReference>
<sequence length="172" mass="19333">MLWGHALPTITREGEDIQSILHGLQYCLRTDALRALQETQVGQNYVITSWPNSNHGEILFDDDYIPFECYFKFLAMLFLSINLSGWKDRPVHMLRTLVSETWLAVKIEQGLMHHKFLHRPRPLFRYHIAQNGANGLNGMDDSNGANNMNGMNGMNGSNGSNSPNSANGLNGT</sequence>
<organism evidence="2 3">
    <name type="scientific">Gibberella zeae</name>
    <name type="common">Wheat head blight fungus</name>
    <name type="synonym">Fusarium graminearum</name>
    <dbReference type="NCBI Taxonomy" id="5518"/>
    <lineage>
        <taxon>Eukaryota</taxon>
        <taxon>Fungi</taxon>
        <taxon>Dikarya</taxon>
        <taxon>Ascomycota</taxon>
        <taxon>Pezizomycotina</taxon>
        <taxon>Sordariomycetes</taxon>
        <taxon>Hypocreomycetidae</taxon>
        <taxon>Hypocreales</taxon>
        <taxon>Nectriaceae</taxon>
        <taxon>Fusarium</taxon>
    </lineage>
</organism>
<evidence type="ECO:0000256" key="1">
    <source>
        <dbReference type="SAM" id="MobiDB-lite"/>
    </source>
</evidence>
<reference evidence="2" key="1">
    <citation type="submission" date="2021-03" db="EMBL/GenBank/DDBJ databases">
        <authorList>
            <person name="Alouane T."/>
            <person name="Langin T."/>
            <person name="Bonhomme L."/>
        </authorList>
    </citation>
    <scope>NUCLEOTIDE SEQUENCE</scope>
    <source>
        <strain evidence="2">MDC_Fg202</strain>
    </source>
</reference>
<name>A0A9N8WXD4_GIBZA</name>
<comment type="caution">
    <text evidence="2">The sequence shown here is derived from an EMBL/GenBank/DDBJ whole genome shotgun (WGS) entry which is preliminary data.</text>
</comment>
<evidence type="ECO:0000313" key="2">
    <source>
        <dbReference type="EMBL" id="CAG1999582.1"/>
    </source>
</evidence>
<feature type="region of interest" description="Disordered" evidence="1">
    <location>
        <begin position="140"/>
        <end position="172"/>
    </location>
</feature>